<sequence>TRSLIGISRHLTFGLMHTWIPVLKCLVNCCGKDVGQFQIRWGPRFKHHQFGDKRCPGLNTCGFQMTKIIRHSEHDDAGLLDLNALEEAVSSSKTSEQKLSLCWKF</sequence>
<proteinExistence type="predicted"/>
<reference evidence="2" key="1">
    <citation type="submission" date="2015-04" db="EMBL/GenBank/DDBJ databases">
        <title>The genome sequence of the plant pathogenic Rhizarian Plasmodiophora brassicae reveals insights in its biotrophic life cycle and the origin of chitin synthesis.</title>
        <authorList>
            <person name="Schwelm A."/>
            <person name="Fogelqvist J."/>
            <person name="Knaust A."/>
            <person name="Julke S."/>
            <person name="Lilja T."/>
            <person name="Dhandapani V."/>
            <person name="Bonilla-Rosso G."/>
            <person name="Karlsson M."/>
            <person name="Shevchenko A."/>
            <person name="Choi S.R."/>
            <person name="Kim H.G."/>
            <person name="Park J.Y."/>
            <person name="Lim Y.P."/>
            <person name="Ludwig-Muller J."/>
            <person name="Dixelius C."/>
        </authorList>
    </citation>
    <scope>NUCLEOTIDE SEQUENCE</scope>
    <source>
        <tissue evidence="2">Potato root galls</tissue>
    </source>
</reference>
<dbReference type="AlphaFoldDB" id="A0A0H5REH1"/>
<keyword evidence="1" id="KW-0732">Signal</keyword>
<feature type="chain" id="PRO_5005223279" evidence="1">
    <location>
        <begin position="26"/>
        <end position="105"/>
    </location>
</feature>
<evidence type="ECO:0000256" key="1">
    <source>
        <dbReference type="SAM" id="SignalP"/>
    </source>
</evidence>
<feature type="signal peptide" evidence="1">
    <location>
        <begin position="1"/>
        <end position="25"/>
    </location>
</feature>
<organism evidence="2">
    <name type="scientific">Spongospora subterranea</name>
    <dbReference type="NCBI Taxonomy" id="70186"/>
    <lineage>
        <taxon>Eukaryota</taxon>
        <taxon>Sar</taxon>
        <taxon>Rhizaria</taxon>
        <taxon>Endomyxa</taxon>
        <taxon>Phytomyxea</taxon>
        <taxon>Plasmodiophorida</taxon>
        <taxon>Plasmodiophoridae</taxon>
        <taxon>Spongospora</taxon>
    </lineage>
</organism>
<accession>A0A0H5REH1</accession>
<name>A0A0H5REH1_9EUKA</name>
<dbReference type="EMBL" id="HACM01012198">
    <property type="protein sequence ID" value="CRZ12640.1"/>
    <property type="molecule type" value="Transcribed_RNA"/>
</dbReference>
<feature type="non-terminal residue" evidence="2">
    <location>
        <position position="1"/>
    </location>
</feature>
<evidence type="ECO:0000313" key="2">
    <source>
        <dbReference type="EMBL" id="CRZ12640.1"/>
    </source>
</evidence>
<protein>
    <submittedName>
        <fullName evidence="2">Uncharacterized protein</fullName>
    </submittedName>
</protein>
<feature type="non-terminal residue" evidence="2">
    <location>
        <position position="105"/>
    </location>
</feature>